<dbReference type="PROSITE" id="PS50800">
    <property type="entry name" value="SAP"/>
    <property type="match status" value="1"/>
</dbReference>
<proteinExistence type="predicted"/>
<evidence type="ECO:0000259" key="2">
    <source>
        <dbReference type="PROSITE" id="PS50800"/>
    </source>
</evidence>
<evidence type="ECO:0000313" key="3">
    <source>
        <dbReference type="EMBL" id="SLM19828.1"/>
    </source>
</evidence>
<reference evidence="3" key="1">
    <citation type="submission" date="2017-02" db="EMBL/GenBank/DDBJ databases">
        <authorList>
            <person name="Regsiter A."/>
            <person name="William W."/>
        </authorList>
    </citation>
    <scope>NUCLEOTIDE SEQUENCE</scope>
    <source>
        <strain evidence="3">BdmA 4</strain>
    </source>
</reference>
<gene>
    <name evidence="3" type="ORF">SPIRO4BDMA_70252</name>
</gene>
<protein>
    <recommendedName>
        <fullName evidence="2">SAP domain-containing protein</fullName>
    </recommendedName>
</protein>
<dbReference type="PANTHER" id="PTHR30189:SF1">
    <property type="entry name" value="LPS-ASSEMBLY PROTEIN LPTD"/>
    <property type="match status" value="1"/>
</dbReference>
<dbReference type="InterPro" id="IPR003034">
    <property type="entry name" value="SAP_dom"/>
</dbReference>
<dbReference type="InterPro" id="IPR050218">
    <property type="entry name" value="LptD"/>
</dbReference>
<dbReference type="GO" id="GO:1990351">
    <property type="term" value="C:transporter complex"/>
    <property type="evidence" value="ECO:0007669"/>
    <property type="project" value="TreeGrafter"/>
</dbReference>
<dbReference type="AlphaFoldDB" id="A0A3P3XU79"/>
<dbReference type="PANTHER" id="PTHR30189">
    <property type="entry name" value="LPS-ASSEMBLY PROTEIN"/>
    <property type="match status" value="1"/>
</dbReference>
<feature type="signal peptide" evidence="1">
    <location>
        <begin position="1"/>
        <end position="22"/>
    </location>
</feature>
<dbReference type="EMBL" id="FWDO01000007">
    <property type="protein sequence ID" value="SLM19828.1"/>
    <property type="molecule type" value="Genomic_DNA"/>
</dbReference>
<feature type="domain" description="SAP" evidence="2">
    <location>
        <begin position="44"/>
        <end position="78"/>
    </location>
</feature>
<keyword evidence="1" id="KW-0732">Signal</keyword>
<accession>A0A3P3XU79</accession>
<dbReference type="GO" id="GO:0009279">
    <property type="term" value="C:cell outer membrane"/>
    <property type="evidence" value="ECO:0007669"/>
    <property type="project" value="TreeGrafter"/>
</dbReference>
<name>A0A3P3XU79_9SPIR</name>
<organism evidence="3">
    <name type="scientific">uncultured spirochete</name>
    <dbReference type="NCBI Taxonomy" id="156406"/>
    <lineage>
        <taxon>Bacteria</taxon>
        <taxon>Pseudomonadati</taxon>
        <taxon>Spirochaetota</taxon>
        <taxon>Spirochaetia</taxon>
        <taxon>Spirochaetales</taxon>
        <taxon>environmental samples</taxon>
    </lineage>
</organism>
<evidence type="ECO:0000256" key="1">
    <source>
        <dbReference type="SAM" id="SignalP"/>
    </source>
</evidence>
<feature type="chain" id="PRO_5018169671" description="SAP domain-containing protein" evidence="1">
    <location>
        <begin position="23"/>
        <end position="1034"/>
    </location>
</feature>
<sequence length="1034" mass="114136">MRRILGILILLHVLLVPMSAQESAVGPASVSAVELASKTLRFRIASATFYELRDMAVEYGLSAEGSADELRTRLYGHFGFDPVPKTKGDVSMSIEQAANAEYFTLENGTKEIRLQGPLEIRFVDSQGTVHRIKAQYVVYNRDTREVQATGDVEYTRESKTRTDTYKGQSIAVNLDDYSGVFVDGSFNMEPTTTESRTLIVHFGSLISRSEDILALADGSLTACDAIDPHYILRAKKVWLFGSGDWAVVNATLYVGKIPVLWLPFFYYPSKASAFHPVVGFRSRPGGFVQTTTYLSGKQGTEAQKSSALSITQGALGSFGTYISKTEPSQENTDQPSIAVLADAYSSLGVFAGIRGKTADSSPINLSWLIGAGVSRSIFYESTGYYSPFDAAGDYASVWNRWYLGSIDLPTRIVANFEASSKQNVSGLKWQVSLPFYSDPYVEQDFLDRSESYDFFSIIGGTSTSSIGERTSFSQKASLSWSWRPSASGNGFSFSLSNLSSTLGWKSKYASKSGMNSTQLRLYAVNPQRYFFYPYNARLLDSNFSLSGTIFQSKNASLVWKNTNAAYVEDRFYNAAWENPQDIDFQSWYWLLGARSDANLNSSFSVDSAGLTFQVSTGVRGQGQYRPYLYDERTSPTTVHPFRIADYGYNTANWNAGTNISWSPLKNSDVFSASRVQYSLSGKIARIDYTGLDGSGTDANPVYDLYWLSWDTDMITDHSVIADLAAKLGSSSDHLSFKIALPPLLESYTLQASTSASIVSLGAAYVISRTSTTADLKSTSLTGNVALKPLKNLRFSTSASWDFDTQTPLSLSTDVTAWSFYARFLAQETDGYVFQSGSWVQDGTQYFRPSSVSLSWKPVLRSSPRSSSDKVLWYFETDEAFSLTQNLIQYTNSTFGADFSFIVKNSAGLSLSFTLSSINTSFWSYYTSLLPTSGDLDPQVYARVFFADLLDSLSIWDTSRLQSTLFKLQKLSLELSVDAHDWLLSASVDAGPTLVTPASGRPYYQMDVSFSLAVTWKDISAIKSTVSYSDGTFSQ</sequence>